<dbReference type="InterPro" id="IPR004360">
    <property type="entry name" value="Glyas_Fos-R_dOase_dom"/>
</dbReference>
<dbReference type="SUPFAM" id="SSF54593">
    <property type="entry name" value="Glyoxalase/Bleomycin resistance protein/Dihydroxybiphenyl dioxygenase"/>
    <property type="match status" value="1"/>
</dbReference>
<dbReference type="InterPro" id="IPR037523">
    <property type="entry name" value="VOC_core"/>
</dbReference>
<sequence>MHIEHVAMWVLDLEKMKEFYVKYFGGSANHKYRNDRTLLESYFITFDSGCRLELMQKPSVNEAHRNTPDHQTLGYIHAAFSVGAKEKVDALTHRLRKDGYQVIGDPRTTGDGYYESVVLDPENNRIEITA</sequence>
<evidence type="ECO:0000313" key="2">
    <source>
        <dbReference type="EMBL" id="MDP4097928.1"/>
    </source>
</evidence>
<protein>
    <submittedName>
        <fullName evidence="2">VOC family protein</fullName>
    </submittedName>
</protein>
<dbReference type="RefSeq" id="WP_305755493.1">
    <property type="nucleotide sequence ID" value="NZ_JAPCKK010000016.1"/>
</dbReference>
<dbReference type="Proteomes" id="UP001241848">
    <property type="component" value="Unassembled WGS sequence"/>
</dbReference>
<gene>
    <name evidence="2" type="ORF">OIN60_14220</name>
</gene>
<reference evidence="2 3" key="1">
    <citation type="submission" date="2022-10" db="EMBL/GenBank/DDBJ databases">
        <title>Paenibacillus description and whole genome data of maize root bacterial community.</title>
        <authorList>
            <person name="Marton D."/>
            <person name="Farkas M."/>
            <person name="Cserhati M."/>
        </authorList>
    </citation>
    <scope>NUCLEOTIDE SEQUENCE [LARGE SCALE GENOMIC DNA]</scope>
    <source>
        <strain evidence="2 3">P96</strain>
    </source>
</reference>
<accession>A0ABT9FT77</accession>
<dbReference type="InterPro" id="IPR051332">
    <property type="entry name" value="Fosfomycin_Res_Enzymes"/>
</dbReference>
<proteinExistence type="predicted"/>
<name>A0ABT9FT77_9BACL</name>
<feature type="domain" description="VOC" evidence="1">
    <location>
        <begin position="2"/>
        <end position="130"/>
    </location>
</feature>
<evidence type="ECO:0000313" key="3">
    <source>
        <dbReference type="Proteomes" id="UP001241848"/>
    </source>
</evidence>
<dbReference type="Pfam" id="PF00903">
    <property type="entry name" value="Glyoxalase"/>
    <property type="match status" value="1"/>
</dbReference>
<dbReference type="Gene3D" id="3.10.180.10">
    <property type="entry name" value="2,3-Dihydroxybiphenyl 1,2-Dioxygenase, domain 1"/>
    <property type="match status" value="1"/>
</dbReference>
<evidence type="ECO:0000259" key="1">
    <source>
        <dbReference type="PROSITE" id="PS51819"/>
    </source>
</evidence>
<dbReference type="PROSITE" id="PS51819">
    <property type="entry name" value="VOC"/>
    <property type="match status" value="1"/>
</dbReference>
<keyword evidence="3" id="KW-1185">Reference proteome</keyword>
<dbReference type="EMBL" id="JAPCKK010000016">
    <property type="protein sequence ID" value="MDP4097928.1"/>
    <property type="molecule type" value="Genomic_DNA"/>
</dbReference>
<comment type="caution">
    <text evidence="2">The sequence shown here is derived from an EMBL/GenBank/DDBJ whole genome shotgun (WGS) entry which is preliminary data.</text>
</comment>
<organism evidence="2 3">
    <name type="scientific">Paenibacillus zeirhizosphaerae</name>
    <dbReference type="NCBI Taxonomy" id="2987519"/>
    <lineage>
        <taxon>Bacteria</taxon>
        <taxon>Bacillati</taxon>
        <taxon>Bacillota</taxon>
        <taxon>Bacilli</taxon>
        <taxon>Bacillales</taxon>
        <taxon>Paenibacillaceae</taxon>
        <taxon>Paenibacillus</taxon>
    </lineage>
</organism>
<dbReference type="PANTHER" id="PTHR36113">
    <property type="entry name" value="LYASE, PUTATIVE-RELATED-RELATED"/>
    <property type="match status" value="1"/>
</dbReference>
<dbReference type="PANTHER" id="PTHR36113:SF1">
    <property type="entry name" value="GLYOXALASE_BLEOMYCIN RESISTANCE PROTEIN_DIOXYGENASE"/>
    <property type="match status" value="1"/>
</dbReference>
<dbReference type="InterPro" id="IPR029068">
    <property type="entry name" value="Glyas_Bleomycin-R_OHBP_Dase"/>
</dbReference>